<evidence type="ECO:0000256" key="6">
    <source>
        <dbReference type="ARBA" id="ARBA00022824"/>
    </source>
</evidence>
<dbReference type="Proteomes" id="UP000695026">
    <property type="component" value="Unplaced"/>
</dbReference>
<keyword evidence="6" id="KW-0256">Endoplasmic reticulum</keyword>
<evidence type="ECO:0000256" key="2">
    <source>
        <dbReference type="ARBA" id="ARBA00004502"/>
    </source>
</evidence>
<organism evidence="10 11">
    <name type="scientific">Python bivittatus</name>
    <name type="common">Burmese python</name>
    <name type="synonym">Python molurus bivittatus</name>
    <dbReference type="NCBI Taxonomy" id="176946"/>
    <lineage>
        <taxon>Eukaryota</taxon>
        <taxon>Metazoa</taxon>
        <taxon>Chordata</taxon>
        <taxon>Craniata</taxon>
        <taxon>Vertebrata</taxon>
        <taxon>Euteleostomi</taxon>
        <taxon>Lepidosauria</taxon>
        <taxon>Squamata</taxon>
        <taxon>Bifurcata</taxon>
        <taxon>Unidentata</taxon>
        <taxon>Episquamata</taxon>
        <taxon>Toxicofera</taxon>
        <taxon>Serpentes</taxon>
        <taxon>Henophidia</taxon>
        <taxon>Pythonidae</taxon>
        <taxon>Python</taxon>
    </lineage>
</organism>
<keyword evidence="10" id="KW-1185">Reference proteome</keyword>
<dbReference type="GO" id="GO:0005789">
    <property type="term" value="C:endoplasmic reticulum membrane"/>
    <property type="evidence" value="ECO:0007669"/>
    <property type="project" value="UniProtKB-SubCell"/>
</dbReference>
<comment type="similarity">
    <text evidence="3">Belongs to the LDAF1 family.</text>
</comment>
<proteinExistence type="inferred from homology"/>
<sequence>MSKEVKELQKRWHVVMDTVHSNSHVVAFMNSRVGQYLDDHPFAALSLLVFIAASAIPIAFFLVFVVTTTVLACIGVIVMEGFVISLGGVTLLCILGGLGMLSLVVSGVLSVCYLSLTTLLSYWPIQEGLSKKEIANGSSFVSSNLCDEDAEATNKE</sequence>
<comment type="subcellular location">
    <subcellularLocation>
        <location evidence="1">Endoplasmic reticulum membrane</location>
        <topology evidence="1">Multi-pass membrane protein</topology>
    </subcellularLocation>
    <subcellularLocation>
        <location evidence="2">Lipid droplet</location>
    </subcellularLocation>
</comment>
<dbReference type="KEGG" id="pbi:103062533"/>
<dbReference type="AlphaFoldDB" id="A0A9F5MQZ9"/>
<dbReference type="PANTHER" id="PTHR14275:SF0">
    <property type="entry name" value="LIPID DROPLET ASSEMBLY FACTOR 1"/>
    <property type="match status" value="1"/>
</dbReference>
<evidence type="ECO:0000256" key="9">
    <source>
        <dbReference type="SAM" id="Phobius"/>
    </source>
</evidence>
<feature type="transmembrane region" description="Helical" evidence="9">
    <location>
        <begin position="42"/>
        <end position="64"/>
    </location>
</feature>
<keyword evidence="8 9" id="KW-0472">Membrane</keyword>
<dbReference type="PANTHER" id="PTHR14275">
    <property type="entry name" value="PROMETHIN"/>
    <property type="match status" value="1"/>
</dbReference>
<evidence type="ECO:0000256" key="8">
    <source>
        <dbReference type="ARBA" id="ARBA00023136"/>
    </source>
</evidence>
<feature type="transmembrane region" description="Helical" evidence="9">
    <location>
        <begin position="103"/>
        <end position="123"/>
    </location>
</feature>
<dbReference type="Pfam" id="PF16015">
    <property type="entry name" value="Promethin"/>
    <property type="match status" value="1"/>
</dbReference>
<gene>
    <name evidence="11" type="primary">TMEM159</name>
</gene>
<dbReference type="OrthoDB" id="9943433at2759"/>
<dbReference type="GeneID" id="103062533"/>
<dbReference type="OMA" id="VNYWFPP"/>
<evidence type="ECO:0000256" key="4">
    <source>
        <dbReference type="ARBA" id="ARBA00022677"/>
    </source>
</evidence>
<evidence type="ECO:0000256" key="7">
    <source>
        <dbReference type="ARBA" id="ARBA00022989"/>
    </source>
</evidence>
<keyword evidence="7 9" id="KW-1133">Transmembrane helix</keyword>
<keyword evidence="4" id="KW-0551">Lipid droplet</keyword>
<name>A0A9F5MQZ9_PYTBI</name>
<protein>
    <submittedName>
        <fullName evidence="11">Promethin isoform X1</fullName>
    </submittedName>
</protein>
<keyword evidence="5 9" id="KW-0812">Transmembrane</keyword>
<evidence type="ECO:0000256" key="1">
    <source>
        <dbReference type="ARBA" id="ARBA00004477"/>
    </source>
</evidence>
<evidence type="ECO:0000256" key="3">
    <source>
        <dbReference type="ARBA" id="ARBA00007618"/>
    </source>
</evidence>
<evidence type="ECO:0000313" key="10">
    <source>
        <dbReference type="Proteomes" id="UP000695026"/>
    </source>
</evidence>
<dbReference type="InterPro" id="IPR029709">
    <property type="entry name" value="LDAF1"/>
</dbReference>
<dbReference type="CTD" id="57146"/>
<dbReference type="GO" id="GO:0005811">
    <property type="term" value="C:lipid droplet"/>
    <property type="evidence" value="ECO:0007669"/>
    <property type="project" value="UniProtKB-SubCell"/>
</dbReference>
<accession>A0A9F5MQZ9</accession>
<evidence type="ECO:0000256" key="5">
    <source>
        <dbReference type="ARBA" id="ARBA00022692"/>
    </source>
</evidence>
<feature type="transmembrane region" description="Helical" evidence="9">
    <location>
        <begin position="71"/>
        <end position="97"/>
    </location>
</feature>
<dbReference type="RefSeq" id="XP_025020390.1">
    <property type="nucleotide sequence ID" value="XM_025164622.1"/>
</dbReference>
<evidence type="ECO:0000313" key="11">
    <source>
        <dbReference type="RefSeq" id="XP_025020390.1"/>
    </source>
</evidence>
<reference evidence="11" key="1">
    <citation type="submission" date="2025-08" db="UniProtKB">
        <authorList>
            <consortium name="RefSeq"/>
        </authorList>
    </citation>
    <scope>IDENTIFICATION</scope>
    <source>
        <tissue evidence="11">Liver</tissue>
    </source>
</reference>